<dbReference type="PANTHER" id="PTHR21680">
    <property type="entry name" value="COILED-COIL DOMAIN-CONTAINING PROTEIN 124"/>
    <property type="match status" value="1"/>
</dbReference>
<feature type="compositionally biased region" description="Basic and acidic residues" evidence="3">
    <location>
        <begin position="176"/>
        <end position="200"/>
    </location>
</feature>
<dbReference type="Pfam" id="PF06244">
    <property type="entry name" value="Ccdc124"/>
    <property type="match status" value="1"/>
</dbReference>
<keyword evidence="2" id="KW-0175">Coiled coil</keyword>
<dbReference type="OrthoDB" id="76412at2759"/>
<protein>
    <recommendedName>
        <fullName evidence="4">Coiled-coil domain-containing protein</fullName>
    </recommendedName>
</protein>
<feature type="region of interest" description="Disordered" evidence="3">
    <location>
        <begin position="157"/>
        <end position="200"/>
    </location>
</feature>
<accession>A0A6A6P3B5</accession>
<dbReference type="GO" id="GO:0005634">
    <property type="term" value="C:nucleus"/>
    <property type="evidence" value="ECO:0007669"/>
    <property type="project" value="TreeGrafter"/>
</dbReference>
<keyword evidence="6" id="KW-1185">Reference proteome</keyword>
<feature type="domain" description="Coiled-coil" evidence="4">
    <location>
        <begin position="91"/>
        <end position="169"/>
    </location>
</feature>
<feature type="region of interest" description="Disordered" evidence="3">
    <location>
        <begin position="1"/>
        <end position="96"/>
    </location>
</feature>
<comment type="similarity">
    <text evidence="1">Belongs to the CCDC124 family.</text>
</comment>
<feature type="compositionally biased region" description="Low complexity" evidence="3">
    <location>
        <begin position="1"/>
        <end position="17"/>
    </location>
</feature>
<sequence length="200" mass="21448">MGAKSTAKSEAAAAKQAEQARKKAEKEALLREEEANIGSSKGAKGAKAKGAGLKSKGGLDLSGLDDPKLMAKMKGGPSGGAKKDAGPGKPGALSASNIDDALDALALTSAGGQSDKLDRHPERRFPAAYKAYEERRLEEMKDEKGLRRNQKIDQIRKEFDKHPDNPFNQANARFNSTKEEMEAIKSAERQKLEDRLGGQS</sequence>
<name>A0A6A6P3B5_9PEZI</name>
<dbReference type="Proteomes" id="UP000799766">
    <property type="component" value="Unassembled WGS sequence"/>
</dbReference>
<dbReference type="GO" id="GO:0006366">
    <property type="term" value="P:transcription by RNA polymerase II"/>
    <property type="evidence" value="ECO:0007669"/>
    <property type="project" value="TreeGrafter"/>
</dbReference>
<dbReference type="AlphaFoldDB" id="A0A6A6P3B5"/>
<evidence type="ECO:0000256" key="1">
    <source>
        <dbReference type="ARBA" id="ARBA00008296"/>
    </source>
</evidence>
<evidence type="ECO:0000313" key="6">
    <source>
        <dbReference type="Proteomes" id="UP000799766"/>
    </source>
</evidence>
<reference evidence="5" key="1">
    <citation type="journal article" date="2020" name="Stud. Mycol.">
        <title>101 Dothideomycetes genomes: a test case for predicting lifestyles and emergence of pathogens.</title>
        <authorList>
            <person name="Haridas S."/>
            <person name="Albert R."/>
            <person name="Binder M."/>
            <person name="Bloem J."/>
            <person name="Labutti K."/>
            <person name="Salamov A."/>
            <person name="Andreopoulos B."/>
            <person name="Baker S."/>
            <person name="Barry K."/>
            <person name="Bills G."/>
            <person name="Bluhm B."/>
            <person name="Cannon C."/>
            <person name="Castanera R."/>
            <person name="Culley D."/>
            <person name="Daum C."/>
            <person name="Ezra D."/>
            <person name="Gonzalez J."/>
            <person name="Henrissat B."/>
            <person name="Kuo A."/>
            <person name="Liang C."/>
            <person name="Lipzen A."/>
            <person name="Lutzoni F."/>
            <person name="Magnuson J."/>
            <person name="Mondo S."/>
            <person name="Nolan M."/>
            <person name="Ohm R."/>
            <person name="Pangilinan J."/>
            <person name="Park H.-J."/>
            <person name="Ramirez L."/>
            <person name="Alfaro M."/>
            <person name="Sun H."/>
            <person name="Tritt A."/>
            <person name="Yoshinaga Y."/>
            <person name="Zwiers L.-H."/>
            <person name="Turgeon B."/>
            <person name="Goodwin S."/>
            <person name="Spatafora J."/>
            <person name="Crous P."/>
            <person name="Grigoriev I."/>
        </authorList>
    </citation>
    <scope>NUCLEOTIDE SEQUENCE</scope>
    <source>
        <strain evidence="5">ATCC 16933</strain>
    </source>
</reference>
<feature type="compositionally biased region" description="Low complexity" evidence="3">
    <location>
        <begin position="38"/>
        <end position="64"/>
    </location>
</feature>
<dbReference type="PANTHER" id="PTHR21680:SF0">
    <property type="entry name" value="COILED-COIL DOMAIN-CONTAINING PROTEIN 124"/>
    <property type="match status" value="1"/>
</dbReference>
<organism evidence="5 6">
    <name type="scientific">Lineolata rhizophorae</name>
    <dbReference type="NCBI Taxonomy" id="578093"/>
    <lineage>
        <taxon>Eukaryota</taxon>
        <taxon>Fungi</taxon>
        <taxon>Dikarya</taxon>
        <taxon>Ascomycota</taxon>
        <taxon>Pezizomycotina</taxon>
        <taxon>Dothideomycetes</taxon>
        <taxon>Dothideomycetes incertae sedis</taxon>
        <taxon>Lineolatales</taxon>
        <taxon>Lineolataceae</taxon>
        <taxon>Lineolata</taxon>
    </lineage>
</organism>
<dbReference type="InterPro" id="IPR054414">
    <property type="entry name" value="Ccdc124/Oxs1_C"/>
</dbReference>
<dbReference type="EMBL" id="MU001677">
    <property type="protein sequence ID" value="KAF2458511.1"/>
    <property type="molecule type" value="Genomic_DNA"/>
</dbReference>
<evidence type="ECO:0000256" key="3">
    <source>
        <dbReference type="SAM" id="MobiDB-lite"/>
    </source>
</evidence>
<feature type="compositionally biased region" description="Polar residues" evidence="3">
    <location>
        <begin position="166"/>
        <end position="175"/>
    </location>
</feature>
<dbReference type="InterPro" id="IPR010422">
    <property type="entry name" value="Ccdc124/Oxs1"/>
</dbReference>
<proteinExistence type="inferred from homology"/>
<gene>
    <name evidence="5" type="ORF">BDY21DRAFT_204957</name>
</gene>
<feature type="compositionally biased region" description="Basic and acidic residues" evidence="3">
    <location>
        <begin position="18"/>
        <end position="34"/>
    </location>
</feature>
<dbReference type="GO" id="GO:0003713">
    <property type="term" value="F:transcription coactivator activity"/>
    <property type="evidence" value="ECO:0007669"/>
    <property type="project" value="TreeGrafter"/>
</dbReference>
<evidence type="ECO:0000259" key="4">
    <source>
        <dbReference type="Pfam" id="PF06244"/>
    </source>
</evidence>
<evidence type="ECO:0000313" key="5">
    <source>
        <dbReference type="EMBL" id="KAF2458511.1"/>
    </source>
</evidence>
<evidence type="ECO:0000256" key="2">
    <source>
        <dbReference type="ARBA" id="ARBA00023054"/>
    </source>
</evidence>